<protein>
    <recommendedName>
        <fullName evidence="4">C2H2-type domain-containing protein</fullName>
    </recommendedName>
</protein>
<evidence type="ECO:0000313" key="2">
    <source>
        <dbReference type="EMBL" id="KAL2339828.1"/>
    </source>
</evidence>
<feature type="compositionally biased region" description="Polar residues" evidence="1">
    <location>
        <begin position="196"/>
        <end position="208"/>
    </location>
</feature>
<dbReference type="Gene3D" id="3.90.228.10">
    <property type="match status" value="1"/>
</dbReference>
<evidence type="ECO:0000313" key="3">
    <source>
        <dbReference type="Proteomes" id="UP001603857"/>
    </source>
</evidence>
<dbReference type="PANTHER" id="PTHR31681">
    <property type="entry name" value="C2H2-LIKE ZINC FINGER PROTEIN"/>
    <property type="match status" value="1"/>
</dbReference>
<accession>A0ABD1MWL0</accession>
<comment type="caution">
    <text evidence="2">The sequence shown here is derived from an EMBL/GenBank/DDBJ whole genome shotgun (WGS) entry which is preliminary data.</text>
</comment>
<sequence length="499" mass="55405">MPINKQRLRDLVMRLVMKKGKEKGKGRLVRGGGSDRKRLYSIAYGLHDFEAERESNKQLFPEKHHYGAEETSILSTMSKLKTQRKPTIAKHVNKNQELQKTEKQPSWVVRGLLACRNVQIQQHHQQQKEAKPPPEAKEHGKKQEQRKLQEERVPEENSKKYKKMKCSGSLCNNTKITAKSDTATPDIHKKRLALSGCNNNNNDASSRSMKAPLNEINGPVSASSSSLSASSTSSGGGSFRAMPFRRLSGCYECRMVVDPVLGFTRDPSLRSSICSCPDCGEIMKAESLEHHQAVKHAVSELGPEDTSKNIVEIIFHSSWLKKQSPVCKIDRILKVHNTQKTISKFEEYRDSIKAKATKLSKKHPRCIADGNELLRFHCTSFTCSLGLNGSSNLCNSVPQCNVCSIIKHGFKVTGGSGILTTATSGRAHDKACVDESEDKRAMLVCRVIAGRVKKNAEGAGMEEYDSIAGAVGAYSNLDELFVFNPRAILPCFVVIYRGF</sequence>
<proteinExistence type="predicted"/>
<dbReference type="PANTHER" id="PTHR31681:SF3">
    <property type="entry name" value="OS04G0690100 PROTEIN"/>
    <property type="match status" value="1"/>
</dbReference>
<reference evidence="2 3" key="1">
    <citation type="submission" date="2024-08" db="EMBL/GenBank/DDBJ databases">
        <title>Insights into the chromosomal genome structure of Flemingia macrophylla.</title>
        <authorList>
            <person name="Ding Y."/>
            <person name="Zhao Y."/>
            <person name="Bi W."/>
            <person name="Wu M."/>
            <person name="Zhao G."/>
            <person name="Gong Y."/>
            <person name="Li W."/>
            <person name="Zhang P."/>
        </authorList>
    </citation>
    <scope>NUCLEOTIDE SEQUENCE [LARGE SCALE GENOMIC DNA]</scope>
    <source>
        <strain evidence="2">DYQJB</strain>
        <tissue evidence="2">Leaf</tissue>
    </source>
</reference>
<keyword evidence="3" id="KW-1185">Reference proteome</keyword>
<feature type="region of interest" description="Disordered" evidence="1">
    <location>
        <begin position="194"/>
        <end position="238"/>
    </location>
</feature>
<name>A0ABD1MWL0_9FABA</name>
<dbReference type="SUPFAM" id="SSF56399">
    <property type="entry name" value="ADP-ribosylation"/>
    <property type="match status" value="1"/>
</dbReference>
<organism evidence="2 3">
    <name type="scientific">Flemingia macrophylla</name>
    <dbReference type="NCBI Taxonomy" id="520843"/>
    <lineage>
        <taxon>Eukaryota</taxon>
        <taxon>Viridiplantae</taxon>
        <taxon>Streptophyta</taxon>
        <taxon>Embryophyta</taxon>
        <taxon>Tracheophyta</taxon>
        <taxon>Spermatophyta</taxon>
        <taxon>Magnoliopsida</taxon>
        <taxon>eudicotyledons</taxon>
        <taxon>Gunneridae</taxon>
        <taxon>Pentapetalae</taxon>
        <taxon>rosids</taxon>
        <taxon>fabids</taxon>
        <taxon>Fabales</taxon>
        <taxon>Fabaceae</taxon>
        <taxon>Papilionoideae</taxon>
        <taxon>50 kb inversion clade</taxon>
        <taxon>NPAAA clade</taxon>
        <taxon>indigoferoid/millettioid clade</taxon>
        <taxon>Phaseoleae</taxon>
        <taxon>Flemingia</taxon>
    </lineage>
</organism>
<feature type="region of interest" description="Disordered" evidence="1">
    <location>
        <begin position="120"/>
        <end position="161"/>
    </location>
</feature>
<evidence type="ECO:0000256" key="1">
    <source>
        <dbReference type="SAM" id="MobiDB-lite"/>
    </source>
</evidence>
<evidence type="ECO:0008006" key="4">
    <source>
        <dbReference type="Google" id="ProtNLM"/>
    </source>
</evidence>
<feature type="compositionally biased region" description="Low complexity" evidence="1">
    <location>
        <begin position="221"/>
        <end position="233"/>
    </location>
</feature>
<feature type="compositionally biased region" description="Basic and acidic residues" evidence="1">
    <location>
        <begin position="126"/>
        <end position="159"/>
    </location>
</feature>
<dbReference type="AlphaFoldDB" id="A0ABD1MWL0"/>
<dbReference type="Proteomes" id="UP001603857">
    <property type="component" value="Unassembled WGS sequence"/>
</dbReference>
<gene>
    <name evidence="2" type="ORF">Fmac_007768</name>
</gene>
<dbReference type="EMBL" id="JBGMDY010000003">
    <property type="protein sequence ID" value="KAL2339828.1"/>
    <property type="molecule type" value="Genomic_DNA"/>
</dbReference>